<dbReference type="MEROPS" id="C40.001"/>
<dbReference type="EMBL" id="ADLO01000030">
    <property type="protein sequence ID" value="KGF56724.1"/>
    <property type="molecule type" value="Genomic_DNA"/>
</dbReference>
<comment type="similarity">
    <text evidence="1">Belongs to the peptidase C40 family.</text>
</comment>
<dbReference type="GO" id="GO:0006508">
    <property type="term" value="P:proteolysis"/>
    <property type="evidence" value="ECO:0007669"/>
    <property type="project" value="UniProtKB-KW"/>
</dbReference>
<organism evidence="6 7">
    <name type="scientific">Flavonifractor plautii 1_3_50AFAA</name>
    <dbReference type="NCBI Taxonomy" id="742738"/>
    <lineage>
        <taxon>Bacteria</taxon>
        <taxon>Bacillati</taxon>
        <taxon>Bacillota</taxon>
        <taxon>Clostridia</taxon>
        <taxon>Eubacteriales</taxon>
        <taxon>Oscillospiraceae</taxon>
        <taxon>Flavonifractor</taxon>
    </lineage>
</organism>
<dbReference type="InterPro" id="IPR038765">
    <property type="entry name" value="Papain-like_cys_pep_sf"/>
</dbReference>
<dbReference type="GO" id="GO:0008234">
    <property type="term" value="F:cysteine-type peptidase activity"/>
    <property type="evidence" value="ECO:0007669"/>
    <property type="project" value="UniProtKB-KW"/>
</dbReference>
<keyword evidence="7" id="KW-1185">Reference proteome</keyword>
<dbReference type="PROSITE" id="PS51935">
    <property type="entry name" value="NLPC_P60"/>
    <property type="match status" value="1"/>
</dbReference>
<evidence type="ECO:0000313" key="7">
    <source>
        <dbReference type="Proteomes" id="UP000029585"/>
    </source>
</evidence>
<evidence type="ECO:0000256" key="4">
    <source>
        <dbReference type="ARBA" id="ARBA00022807"/>
    </source>
</evidence>
<evidence type="ECO:0000256" key="1">
    <source>
        <dbReference type="ARBA" id="ARBA00007074"/>
    </source>
</evidence>
<dbReference type="PANTHER" id="PTHR47053:SF1">
    <property type="entry name" value="MUREIN DD-ENDOPEPTIDASE MEPH-RELATED"/>
    <property type="match status" value="1"/>
</dbReference>
<evidence type="ECO:0000256" key="2">
    <source>
        <dbReference type="ARBA" id="ARBA00022670"/>
    </source>
</evidence>
<evidence type="ECO:0000313" key="6">
    <source>
        <dbReference type="EMBL" id="KGF56724.1"/>
    </source>
</evidence>
<dbReference type="Pfam" id="PF00877">
    <property type="entry name" value="NLPC_P60"/>
    <property type="match status" value="1"/>
</dbReference>
<name>A0A096DGR7_FLAPL</name>
<dbReference type="RefSeq" id="WP_007492377.1">
    <property type="nucleotide sequence ID" value="NZ_KN174161.1"/>
</dbReference>
<sequence>MEVVVSAPLCPLYAAASAGAERSDELLCGWTAELLEEFSTGWCRVRTKYRYEGWARREHLRPAGDWTGRNKRLVRAPFADVLARPEVESPVLDTLPRGALAAPVGEAGEGWQKIALPDGREGYTKCSLWEDDYKTPPAVSEEALRARAVEVALSYQGTQYRWGGKSPLGVDCSGLTFMAWFFCGVSLYRDARLVDGFPARPIPFEARKPGDLLYFPGHIALYLGNDRYIHSTARAGSDGVVINSLDPAAPDYRADLREKLYAVGSVFPLA</sequence>
<dbReference type="GeneID" id="63974291"/>
<keyword evidence="4" id="KW-0788">Thiol protease</keyword>
<dbReference type="AlphaFoldDB" id="A0A096DGR7"/>
<proteinExistence type="inferred from homology"/>
<dbReference type="Gene3D" id="3.90.1720.10">
    <property type="entry name" value="endopeptidase domain like (from Nostoc punctiforme)"/>
    <property type="match status" value="1"/>
</dbReference>
<evidence type="ECO:0000256" key="3">
    <source>
        <dbReference type="ARBA" id="ARBA00022801"/>
    </source>
</evidence>
<dbReference type="eggNOG" id="COG0791">
    <property type="taxonomic scope" value="Bacteria"/>
</dbReference>
<feature type="domain" description="NlpC/P60" evidence="5">
    <location>
        <begin position="142"/>
        <end position="264"/>
    </location>
</feature>
<accession>A0A096DGR7</accession>
<dbReference type="HOGENOM" id="CLU_836129_0_0_9"/>
<gene>
    <name evidence="6" type="ORF">HMPREF9460_00804</name>
</gene>
<dbReference type="InterPro" id="IPR051202">
    <property type="entry name" value="Peptidase_C40"/>
</dbReference>
<dbReference type="PANTHER" id="PTHR47053">
    <property type="entry name" value="MUREIN DD-ENDOPEPTIDASE MEPH-RELATED"/>
    <property type="match status" value="1"/>
</dbReference>
<dbReference type="Proteomes" id="UP000029585">
    <property type="component" value="Unassembled WGS sequence"/>
</dbReference>
<dbReference type="PATRIC" id="fig|742738.3.peg.840"/>
<dbReference type="InterPro" id="IPR000064">
    <property type="entry name" value="NLP_P60_dom"/>
</dbReference>
<comment type="caution">
    <text evidence="6">The sequence shown here is derived from an EMBL/GenBank/DDBJ whole genome shotgun (WGS) entry which is preliminary data.</text>
</comment>
<protein>
    <recommendedName>
        <fullName evidence="5">NlpC/P60 domain-containing protein</fullName>
    </recommendedName>
</protein>
<dbReference type="Gene3D" id="2.30.30.40">
    <property type="entry name" value="SH3 Domains"/>
    <property type="match status" value="2"/>
</dbReference>
<reference evidence="6 7" key="1">
    <citation type="submission" date="2011-08" db="EMBL/GenBank/DDBJ databases">
        <title>The Genome Sequence of Clostridium orbiscindens 1_3_50AFAA.</title>
        <authorList>
            <consortium name="The Broad Institute Genome Sequencing Platform"/>
            <person name="Earl A."/>
            <person name="Ward D."/>
            <person name="Feldgarden M."/>
            <person name="Gevers D."/>
            <person name="Daigneault M."/>
            <person name="Strauss J."/>
            <person name="Allen-Vercoe E."/>
            <person name="Young S.K."/>
            <person name="Zeng Q."/>
            <person name="Gargeya S."/>
            <person name="Fitzgerald M."/>
            <person name="Haas B."/>
            <person name="Abouelleil A."/>
            <person name="Alvarado L."/>
            <person name="Arachchi H.M."/>
            <person name="Berlin A."/>
            <person name="Brown A."/>
            <person name="Chapman S.B."/>
            <person name="Chen Z."/>
            <person name="Dunbar C."/>
            <person name="Freedman E."/>
            <person name="Gearin G."/>
            <person name="Gellesch M."/>
            <person name="Goldberg J."/>
            <person name="Griggs A."/>
            <person name="Gujja S."/>
            <person name="Heiman D."/>
            <person name="Howarth C."/>
            <person name="Larson L."/>
            <person name="Lui A."/>
            <person name="MacDonald P.J.P."/>
            <person name="Montmayeur A."/>
            <person name="Murphy C."/>
            <person name="Neiman D."/>
            <person name="Pearson M."/>
            <person name="Priest M."/>
            <person name="Roberts A."/>
            <person name="Saif S."/>
            <person name="Shea T."/>
            <person name="Shenoy N."/>
            <person name="Sisk P."/>
            <person name="Stolte C."/>
            <person name="Sykes S."/>
            <person name="Wortman J."/>
            <person name="Nusbaum C."/>
            <person name="Birren B."/>
        </authorList>
    </citation>
    <scope>NUCLEOTIDE SEQUENCE [LARGE SCALE GENOMIC DNA]</scope>
    <source>
        <strain evidence="6 7">1_3_50AFAA</strain>
    </source>
</reference>
<dbReference type="SUPFAM" id="SSF54001">
    <property type="entry name" value="Cysteine proteinases"/>
    <property type="match status" value="1"/>
</dbReference>
<keyword evidence="3" id="KW-0378">Hydrolase</keyword>
<evidence type="ECO:0000259" key="5">
    <source>
        <dbReference type="PROSITE" id="PS51935"/>
    </source>
</evidence>
<keyword evidence="2" id="KW-0645">Protease</keyword>